<dbReference type="InterPro" id="IPR050754">
    <property type="entry name" value="FKBP4/5/8-like"/>
</dbReference>
<feature type="repeat" description="TPR" evidence="1">
    <location>
        <begin position="252"/>
        <end position="285"/>
    </location>
</feature>
<evidence type="ECO:0000256" key="1">
    <source>
        <dbReference type="PROSITE-ProRule" id="PRU00339"/>
    </source>
</evidence>
<dbReference type="OrthoDB" id="433738at2759"/>
<dbReference type="InterPro" id="IPR019734">
    <property type="entry name" value="TPR_rpt"/>
</dbReference>
<reference evidence="3" key="1">
    <citation type="submission" date="2025-08" db="UniProtKB">
        <authorList>
            <consortium name="RefSeq"/>
        </authorList>
    </citation>
    <scope>IDENTIFICATION</scope>
</reference>
<proteinExistence type="predicted"/>
<dbReference type="PANTHER" id="PTHR46512">
    <property type="entry name" value="PEPTIDYLPROLYL ISOMERASE"/>
    <property type="match status" value="1"/>
</dbReference>
<dbReference type="GeneID" id="112050551"/>
<gene>
    <name evidence="3" type="primary">LOC112050551</name>
</gene>
<dbReference type="AlphaFoldDB" id="A0A6J1NCG9"/>
<sequence length="315" mass="36661">MEKKLLLGNYHRRVQNEVQNCGLFTTMNKETLVHYRPDREIRKTVVKPGDYTMVAYEDSRCKIRIWHVKSENQAGPCEIEPECRIFNSPFDGNVIIGDMDSYIDKDVELILQQMCLGEICDARLIYKNVFGDLMMEISCRIELLDLTEEQLISDWSWARLFESAVHHKERGVQLVKDKRIVDGFRRFSKALKMLVAIEPVDRVTADAERTKELLNMRIKLYNNMAHCQLQFDEFGATLDLCSRTLKLDHNNIKALYRQSIAYTGLAMYEEAWGDIQRALEIDPTDKASIAKAKELRPHIEKINKDYSTVIKKMFG</sequence>
<protein>
    <submittedName>
        <fullName evidence="3">Uncharacterized protein LOC112050551</fullName>
    </submittedName>
</protein>
<dbReference type="PANTHER" id="PTHR46512:SF10">
    <property type="entry name" value="FK506-BINDING PROTEIN-LIKE"/>
    <property type="match status" value="1"/>
</dbReference>
<dbReference type="Proteomes" id="UP001652582">
    <property type="component" value="Chromosome 21"/>
</dbReference>
<evidence type="ECO:0000313" key="3">
    <source>
        <dbReference type="RefSeq" id="XP_023944609.1"/>
    </source>
</evidence>
<dbReference type="Gene3D" id="1.25.40.10">
    <property type="entry name" value="Tetratricopeptide repeat domain"/>
    <property type="match status" value="1"/>
</dbReference>
<organism evidence="2 3">
    <name type="scientific">Bicyclus anynana</name>
    <name type="common">Squinting bush brown butterfly</name>
    <dbReference type="NCBI Taxonomy" id="110368"/>
    <lineage>
        <taxon>Eukaryota</taxon>
        <taxon>Metazoa</taxon>
        <taxon>Ecdysozoa</taxon>
        <taxon>Arthropoda</taxon>
        <taxon>Hexapoda</taxon>
        <taxon>Insecta</taxon>
        <taxon>Pterygota</taxon>
        <taxon>Neoptera</taxon>
        <taxon>Endopterygota</taxon>
        <taxon>Lepidoptera</taxon>
        <taxon>Glossata</taxon>
        <taxon>Ditrysia</taxon>
        <taxon>Papilionoidea</taxon>
        <taxon>Nymphalidae</taxon>
        <taxon>Satyrinae</taxon>
        <taxon>Satyrini</taxon>
        <taxon>Mycalesina</taxon>
        <taxon>Bicyclus</taxon>
    </lineage>
</organism>
<dbReference type="PROSITE" id="PS50005">
    <property type="entry name" value="TPR"/>
    <property type="match status" value="1"/>
</dbReference>
<dbReference type="SMART" id="SM00028">
    <property type="entry name" value="TPR"/>
    <property type="match status" value="2"/>
</dbReference>
<name>A0A6J1NCG9_BICAN</name>
<accession>A0A6J1NCG9</accession>
<dbReference type="KEGG" id="bany:112050551"/>
<dbReference type="InterPro" id="IPR011990">
    <property type="entry name" value="TPR-like_helical_dom_sf"/>
</dbReference>
<keyword evidence="2" id="KW-1185">Reference proteome</keyword>
<evidence type="ECO:0000313" key="2">
    <source>
        <dbReference type="Proteomes" id="UP001652582"/>
    </source>
</evidence>
<dbReference type="SUPFAM" id="SSF48452">
    <property type="entry name" value="TPR-like"/>
    <property type="match status" value="1"/>
</dbReference>
<dbReference type="RefSeq" id="XP_023944609.1">
    <property type="nucleotide sequence ID" value="XM_024088841.2"/>
</dbReference>
<keyword evidence="1" id="KW-0802">TPR repeat</keyword>